<proteinExistence type="predicted"/>
<dbReference type="InterPro" id="IPR046796">
    <property type="entry name" value="Transposase_32_dom"/>
</dbReference>
<accession>A0A1Q3DAV8</accession>
<feature type="region of interest" description="Disordered" evidence="1">
    <location>
        <begin position="216"/>
        <end position="248"/>
    </location>
</feature>
<comment type="caution">
    <text evidence="3">The sequence shown here is derived from an EMBL/GenBank/DDBJ whole genome shotgun (WGS) entry which is preliminary data.</text>
</comment>
<protein>
    <recommendedName>
        <fullName evidence="2">Putative plant transposon protein domain-containing protein</fullName>
    </recommendedName>
</protein>
<evidence type="ECO:0000313" key="4">
    <source>
        <dbReference type="Proteomes" id="UP000187406"/>
    </source>
</evidence>
<evidence type="ECO:0000259" key="2">
    <source>
        <dbReference type="Pfam" id="PF20167"/>
    </source>
</evidence>
<reference evidence="4" key="1">
    <citation type="submission" date="2016-04" db="EMBL/GenBank/DDBJ databases">
        <title>Cephalotus genome sequencing.</title>
        <authorList>
            <person name="Fukushima K."/>
            <person name="Hasebe M."/>
            <person name="Fang X."/>
        </authorList>
    </citation>
    <scope>NUCLEOTIDE SEQUENCE [LARGE SCALE GENOMIC DNA]</scope>
    <source>
        <strain evidence="4">cv. St1</strain>
    </source>
</reference>
<keyword evidence="4" id="KW-1185">Reference proteome</keyword>
<evidence type="ECO:0000313" key="3">
    <source>
        <dbReference type="EMBL" id="GAV89627.1"/>
    </source>
</evidence>
<dbReference type="InParanoid" id="A0A1Q3DAV8"/>
<dbReference type="Proteomes" id="UP000187406">
    <property type="component" value="Unassembled WGS sequence"/>
</dbReference>
<feature type="compositionally biased region" description="Basic and acidic residues" evidence="1">
    <location>
        <begin position="216"/>
        <end position="225"/>
    </location>
</feature>
<feature type="compositionally biased region" description="Low complexity" evidence="1">
    <location>
        <begin position="236"/>
        <end position="248"/>
    </location>
</feature>
<dbReference type="EMBL" id="BDDD01005628">
    <property type="protein sequence ID" value="GAV89627.1"/>
    <property type="molecule type" value="Genomic_DNA"/>
</dbReference>
<dbReference type="Pfam" id="PF20167">
    <property type="entry name" value="Transposase_32"/>
    <property type="match status" value="1"/>
</dbReference>
<organism evidence="3 4">
    <name type="scientific">Cephalotus follicularis</name>
    <name type="common">Albany pitcher plant</name>
    <dbReference type="NCBI Taxonomy" id="3775"/>
    <lineage>
        <taxon>Eukaryota</taxon>
        <taxon>Viridiplantae</taxon>
        <taxon>Streptophyta</taxon>
        <taxon>Embryophyta</taxon>
        <taxon>Tracheophyta</taxon>
        <taxon>Spermatophyta</taxon>
        <taxon>Magnoliopsida</taxon>
        <taxon>eudicotyledons</taxon>
        <taxon>Gunneridae</taxon>
        <taxon>Pentapetalae</taxon>
        <taxon>rosids</taxon>
        <taxon>fabids</taxon>
        <taxon>Oxalidales</taxon>
        <taxon>Cephalotaceae</taxon>
        <taxon>Cephalotus</taxon>
    </lineage>
</organism>
<gene>
    <name evidence="3" type="ORF">CFOL_v3_33041</name>
</gene>
<sequence length="355" mass="41332">MFYIKLVKEFYMNLRIVSSPHEEFALSSLVKGQRIFLDARILASILSIPHIGLYVFKYKKWPEVEGFHPNDILSILYPNELHIHPNMSLCTNILSVNNRLLHHLIVHQLFPTGGGYAKLTTMQAFLMWCIIFKVEFCYPLLMLHTMVRAFSQKKSVLPFGCILTKIFHHFEINLDGEIGTKLKKEVTYSKSTLNRMGWKKQGGSWIYCPRNDQSQRIDREEHEEIPPWEGQEADPSLSRSHTRGSSSTTGYDRIVDFMSAQFDAMNARFDSMEASIDGNFKILNCRLDHLEKDHKMIRTDFETIEDTIYYDLDVNKRHLKRLEWKLVESKMIDKCEETFGDESALDSDPPHVSES</sequence>
<name>A0A1Q3DAV8_CEPFO</name>
<evidence type="ECO:0000256" key="1">
    <source>
        <dbReference type="SAM" id="MobiDB-lite"/>
    </source>
</evidence>
<dbReference type="AlphaFoldDB" id="A0A1Q3DAV8"/>
<feature type="domain" description="Putative plant transposon protein" evidence="2">
    <location>
        <begin position="2"/>
        <end position="172"/>
    </location>
</feature>